<evidence type="ECO:0000256" key="7">
    <source>
        <dbReference type="RuleBase" id="RU000505"/>
    </source>
</evidence>
<evidence type="ECO:0000256" key="5">
    <source>
        <dbReference type="ARBA" id="ARBA00022840"/>
    </source>
</evidence>
<dbReference type="CDD" id="cd07931">
    <property type="entry name" value="eukaryotic_phosphagen_kinases"/>
    <property type="match status" value="1"/>
</dbReference>
<feature type="binding site" evidence="6">
    <location>
        <position position="172"/>
    </location>
    <ligand>
        <name>ATP</name>
        <dbReference type="ChEBI" id="CHEBI:30616"/>
    </ligand>
</feature>
<comment type="similarity">
    <text evidence="1 6 7">Belongs to the ATP:guanido phosphotransferase family.</text>
</comment>
<sequence>MGNSGFPAFTPECASLLCRHLTPQVWDEVKDLKTGSGYTAADLIRSGVEQQESSVGVYAGDAESYDLFSPLLTPVVWDYHGTSGPHPAPDYSLADLPDLSGSATDKILSTRVRVGRNLAGFPLGPAISPSQRREVEVTIKAALARLPEHLKGTYHALPDMDQAVRDDLIARHLLFKNEDRFLASAGLMRDWPEARGLFLSHDETFSVWVNEEDQLRIISLQEGGDVASVFRRLADGVTALSSRLEFLTHPRLGSLTSCPTNLGTAMRASVHMNLANLAKDEDALHDAAHALGLQVRGVHGEHSEGRGGVYDISNRMRLGVTEAAALAHLINGITRLARMDDEATAP</sequence>
<dbReference type="InterPro" id="IPR022414">
    <property type="entry name" value="ATP-guanido_PTrfase_cat"/>
</dbReference>
<dbReference type="PROSITE" id="PS51510">
    <property type="entry name" value="PHOSPHAGEN_KINASE_C"/>
    <property type="match status" value="1"/>
</dbReference>
<evidence type="ECO:0000313" key="10">
    <source>
        <dbReference type="EMBL" id="SCX81078.1"/>
    </source>
</evidence>
<keyword evidence="2 6" id="KW-0808">Transferase</keyword>
<evidence type="ECO:0000256" key="1">
    <source>
        <dbReference type="ARBA" id="ARBA00006798"/>
    </source>
</evidence>
<evidence type="ECO:0000256" key="6">
    <source>
        <dbReference type="PROSITE-ProRule" id="PRU00843"/>
    </source>
</evidence>
<keyword evidence="5 6" id="KW-0067">ATP-binding</keyword>
<dbReference type="SUPFAM" id="SSF55931">
    <property type="entry name" value="Glutamine synthetase/guanido kinase"/>
    <property type="match status" value="1"/>
</dbReference>
<reference evidence="10 11" key="1">
    <citation type="submission" date="2016-10" db="EMBL/GenBank/DDBJ databases">
        <authorList>
            <person name="de Groot N.N."/>
        </authorList>
    </citation>
    <scope>NUCLEOTIDE SEQUENCE [LARGE SCALE GENOMIC DNA]</scope>
    <source>
        <strain evidence="10 11">AA1</strain>
    </source>
</reference>
<dbReference type="Pfam" id="PF02807">
    <property type="entry name" value="ATP-gua_PtransN"/>
    <property type="match status" value="1"/>
</dbReference>
<keyword evidence="4 6" id="KW-0418">Kinase</keyword>
<dbReference type="Proteomes" id="UP000198870">
    <property type="component" value="Unassembled WGS sequence"/>
</dbReference>
<dbReference type="GO" id="GO:0005615">
    <property type="term" value="C:extracellular space"/>
    <property type="evidence" value="ECO:0007669"/>
    <property type="project" value="TreeGrafter"/>
</dbReference>
<dbReference type="InterPro" id="IPR036802">
    <property type="entry name" value="ATP-guanido_PTrfase_N_sf"/>
</dbReference>
<dbReference type="EMBL" id="FMUX01000001">
    <property type="protein sequence ID" value="SCX81078.1"/>
    <property type="molecule type" value="Genomic_DNA"/>
</dbReference>
<dbReference type="FunFam" id="1.10.135.10:FF:000003">
    <property type="entry name" value="Three-domain arginine kinase"/>
    <property type="match status" value="1"/>
</dbReference>
<dbReference type="Pfam" id="PF00217">
    <property type="entry name" value="ATP-gua_Ptrans"/>
    <property type="match status" value="1"/>
</dbReference>
<evidence type="ECO:0000313" key="11">
    <source>
        <dbReference type="Proteomes" id="UP000198870"/>
    </source>
</evidence>
<proteinExistence type="inferred from homology"/>
<gene>
    <name evidence="10" type="ORF">SAMN05216233_101436</name>
</gene>
<dbReference type="InterPro" id="IPR014746">
    <property type="entry name" value="Gln_synth/guanido_kin_cat_dom"/>
</dbReference>
<dbReference type="AlphaFoldDB" id="A0A1G5AT53"/>
<feature type="binding site" evidence="6">
    <location>
        <position position="216"/>
    </location>
    <ligand>
        <name>ATP</name>
        <dbReference type="ChEBI" id="CHEBI:30616"/>
    </ligand>
</feature>
<accession>A0A1G5AT53</accession>
<name>A0A1G5AT53_9BACT</name>
<dbReference type="PROSITE" id="PS00112">
    <property type="entry name" value="PHOSPHAGEN_KINASE"/>
    <property type="match status" value="1"/>
</dbReference>
<dbReference type="Gene3D" id="3.30.590.10">
    <property type="entry name" value="Glutamine synthetase/guanido kinase, catalytic domain"/>
    <property type="match status" value="1"/>
</dbReference>
<feature type="binding site" evidence="6">
    <location>
        <begin position="296"/>
        <end position="301"/>
    </location>
    <ligand>
        <name>ATP</name>
        <dbReference type="ChEBI" id="CHEBI:30616"/>
    </ligand>
</feature>
<dbReference type="InterPro" id="IPR022413">
    <property type="entry name" value="ATP-guanido_PTrfase_N"/>
</dbReference>
<evidence type="ECO:0000256" key="4">
    <source>
        <dbReference type="ARBA" id="ARBA00022777"/>
    </source>
</evidence>
<dbReference type="InterPro" id="IPR000749">
    <property type="entry name" value="ATP-guanido_PTrfase"/>
</dbReference>
<feature type="domain" description="Phosphagen kinase N-terminal" evidence="8">
    <location>
        <begin position="1"/>
        <end position="81"/>
    </location>
</feature>
<evidence type="ECO:0000259" key="9">
    <source>
        <dbReference type="PROSITE" id="PS51510"/>
    </source>
</evidence>
<keyword evidence="11" id="KW-1185">Reference proteome</keyword>
<evidence type="ECO:0000256" key="2">
    <source>
        <dbReference type="ARBA" id="ARBA00022679"/>
    </source>
</evidence>
<dbReference type="SUPFAM" id="SSF48034">
    <property type="entry name" value="Guanido kinase N-terminal domain"/>
    <property type="match status" value="1"/>
</dbReference>
<evidence type="ECO:0000259" key="8">
    <source>
        <dbReference type="PROSITE" id="PS51509"/>
    </source>
</evidence>
<dbReference type="PANTHER" id="PTHR11547">
    <property type="entry name" value="ARGININE OR CREATINE KINASE"/>
    <property type="match status" value="1"/>
</dbReference>
<feature type="domain" description="Phosphagen kinase C-terminal" evidence="9">
    <location>
        <begin position="106"/>
        <end position="343"/>
    </location>
</feature>
<feature type="binding site" evidence="6">
    <location>
        <begin position="267"/>
        <end position="271"/>
    </location>
    <ligand>
        <name>ATP</name>
        <dbReference type="ChEBI" id="CHEBI:30616"/>
    </ligand>
</feature>
<evidence type="ECO:0000256" key="3">
    <source>
        <dbReference type="ARBA" id="ARBA00022741"/>
    </source>
</evidence>
<dbReference type="FunFam" id="3.30.590.10:FF:000006">
    <property type="entry name" value="Arginine kinase 1"/>
    <property type="match status" value="1"/>
</dbReference>
<dbReference type="GO" id="GO:0004111">
    <property type="term" value="F:creatine kinase activity"/>
    <property type="evidence" value="ECO:0007669"/>
    <property type="project" value="InterPro"/>
</dbReference>
<dbReference type="InterPro" id="IPR022415">
    <property type="entry name" value="ATP-guanido_PTrfase_AS"/>
</dbReference>
<dbReference type="STRING" id="419481.SAMN05216233_101436"/>
<dbReference type="RefSeq" id="WP_175469437.1">
    <property type="nucleotide sequence ID" value="NZ_FMUX01000001.1"/>
</dbReference>
<organism evidence="10 11">
    <name type="scientific">Desulfoluna spongiiphila</name>
    <dbReference type="NCBI Taxonomy" id="419481"/>
    <lineage>
        <taxon>Bacteria</taxon>
        <taxon>Pseudomonadati</taxon>
        <taxon>Thermodesulfobacteriota</taxon>
        <taxon>Desulfobacteria</taxon>
        <taxon>Desulfobacterales</taxon>
        <taxon>Desulfolunaceae</taxon>
        <taxon>Desulfoluna</taxon>
    </lineage>
</organism>
<dbReference type="Gene3D" id="1.10.135.10">
    <property type="entry name" value="ATP:guanido phosphotransferase, N-terminal domain"/>
    <property type="match status" value="1"/>
</dbReference>
<dbReference type="PROSITE" id="PS51509">
    <property type="entry name" value="PHOSPHAGEN_KINASE_N"/>
    <property type="match status" value="1"/>
</dbReference>
<dbReference type="GO" id="GO:0005524">
    <property type="term" value="F:ATP binding"/>
    <property type="evidence" value="ECO:0007669"/>
    <property type="project" value="UniProtKB-UniRule"/>
</dbReference>
<protein>
    <submittedName>
        <fullName evidence="10">Creatine kinase/arginine kinase</fullName>
    </submittedName>
</protein>
<keyword evidence="3 6" id="KW-0547">Nucleotide-binding</keyword>
<dbReference type="GO" id="GO:0046314">
    <property type="term" value="P:phosphocreatine biosynthetic process"/>
    <property type="evidence" value="ECO:0007669"/>
    <property type="project" value="InterPro"/>
</dbReference>
<dbReference type="PANTHER" id="PTHR11547:SF38">
    <property type="entry name" value="ARGININE KINASE 1-RELATED"/>
    <property type="match status" value="1"/>
</dbReference>
<feature type="binding site" evidence="6">
    <location>
        <begin position="109"/>
        <end position="113"/>
    </location>
    <ligand>
        <name>ATP</name>
        <dbReference type="ChEBI" id="CHEBI:30616"/>
    </ligand>
</feature>